<feature type="region of interest" description="Disordered" evidence="1">
    <location>
        <begin position="671"/>
        <end position="694"/>
    </location>
</feature>
<gene>
    <name evidence="2" type="ORF">MTR67_050715</name>
</gene>
<feature type="compositionally biased region" description="Basic and acidic residues" evidence="1">
    <location>
        <begin position="316"/>
        <end position="329"/>
    </location>
</feature>
<dbReference type="EMBL" id="CP133623">
    <property type="protein sequence ID" value="WMV57330.1"/>
    <property type="molecule type" value="Genomic_DNA"/>
</dbReference>
<evidence type="ECO:0000313" key="2">
    <source>
        <dbReference type="EMBL" id="WMV57330.1"/>
    </source>
</evidence>
<evidence type="ECO:0000313" key="3">
    <source>
        <dbReference type="Proteomes" id="UP001234989"/>
    </source>
</evidence>
<dbReference type="Proteomes" id="UP001234989">
    <property type="component" value="Chromosome 12"/>
</dbReference>
<feature type="compositionally biased region" description="Polar residues" evidence="1">
    <location>
        <begin position="408"/>
        <end position="422"/>
    </location>
</feature>
<proteinExistence type="predicted"/>
<sequence length="694" mass="75361">MEALKGPVLVDVDVSKLMGSESFSGGARKLERPSVAIAPSIDRISGSVRRKELAFWSKMPQNEFAGQQSSHHVEDALEDHSVGKSNTILPLTLGLEAAETHRNCGKVGRNSTSNSKRSRIMQMDASVNKTGEDGKGISTEISANLTNCKNGERTQMLKQRQNSSGKRSDKRNGKVTKSNFSLKSLVGFGSAAGGRNFLASRVQAPATADQQPAIVTADQRPRPAISTAAISGFQFLVLGMYGLKSDVMDVTKDVDDLPLRELLDGSYKCAPSPKDRRNNASNSSDSLMQLVRNANSMLRCQKSVQMQNCSNVDSKLSCRNDGDKGETRTDNLSSSDQVSVQGYLLPKLNLDSRLDQVQEYSCKVQSVPTMCHAPLYTPKDVLERLALTPSKDLDSLLVDTVKFASSRNSSDLRLSKPSSQRNGLPPFPWSHPCSGHPKTVPDSAKLSTNKMVCQGRWVRVENTLTPLKGSTGFLEELQSLTDNHKLVPTGLQVSGPLKNENASTNRDSLTTCERISSSLAASNTSEVSPAESPGVLAAAETLCRIATHSTLCKIATHSLKQNTEVTTKSLKKPSQKGGGMRACKLTEKPENQFIAPKPVVVSNSLVEIADEILPSKKLRLSVNFKKPDRKGPIPCSTESIRSTPVKSFRESEGFSNSFVNKPCTTSQYTRVMDKAYSSSDQKPRKVANGAEPRR</sequence>
<feature type="region of interest" description="Disordered" evidence="1">
    <location>
        <begin position="408"/>
        <end position="442"/>
    </location>
</feature>
<feature type="region of interest" description="Disordered" evidence="1">
    <location>
        <begin position="149"/>
        <end position="176"/>
    </location>
</feature>
<dbReference type="AlphaFoldDB" id="A0AAF0V3T2"/>
<protein>
    <submittedName>
        <fullName evidence="2">Uncharacterized protein</fullName>
    </submittedName>
</protein>
<feature type="region of interest" description="Disordered" evidence="1">
    <location>
        <begin position="316"/>
        <end position="336"/>
    </location>
</feature>
<name>A0AAF0V3T2_SOLVR</name>
<dbReference type="PANTHER" id="PTHR36723">
    <property type="entry name" value="F22C12.19"/>
    <property type="match status" value="1"/>
</dbReference>
<keyword evidence="3" id="KW-1185">Reference proteome</keyword>
<reference evidence="2" key="1">
    <citation type="submission" date="2023-08" db="EMBL/GenBank/DDBJ databases">
        <title>A de novo genome assembly of Solanum verrucosum Schlechtendal, a Mexican diploid species geographically isolated from the other diploid A-genome species in potato relatives.</title>
        <authorList>
            <person name="Hosaka K."/>
        </authorList>
    </citation>
    <scope>NUCLEOTIDE SEQUENCE</scope>
    <source>
        <tissue evidence="2">Young leaves</tissue>
    </source>
</reference>
<evidence type="ECO:0000256" key="1">
    <source>
        <dbReference type="SAM" id="MobiDB-lite"/>
    </source>
</evidence>
<organism evidence="2 3">
    <name type="scientific">Solanum verrucosum</name>
    <dbReference type="NCBI Taxonomy" id="315347"/>
    <lineage>
        <taxon>Eukaryota</taxon>
        <taxon>Viridiplantae</taxon>
        <taxon>Streptophyta</taxon>
        <taxon>Embryophyta</taxon>
        <taxon>Tracheophyta</taxon>
        <taxon>Spermatophyta</taxon>
        <taxon>Magnoliopsida</taxon>
        <taxon>eudicotyledons</taxon>
        <taxon>Gunneridae</taxon>
        <taxon>Pentapetalae</taxon>
        <taxon>asterids</taxon>
        <taxon>lamiids</taxon>
        <taxon>Solanales</taxon>
        <taxon>Solanaceae</taxon>
        <taxon>Solanoideae</taxon>
        <taxon>Solaneae</taxon>
        <taxon>Solanum</taxon>
    </lineage>
</organism>
<feature type="compositionally biased region" description="Polar residues" evidence="1">
    <location>
        <begin position="156"/>
        <end position="165"/>
    </location>
</feature>
<accession>A0AAF0V3T2</accession>
<dbReference type="PANTHER" id="PTHR36723:SF1">
    <property type="entry name" value="F22C12.19"/>
    <property type="match status" value="1"/>
</dbReference>